<organism evidence="3 4">
    <name type="scientific">Phaeovulum veldkampii DSM 11550</name>
    <dbReference type="NCBI Taxonomy" id="1185920"/>
    <lineage>
        <taxon>Bacteria</taxon>
        <taxon>Pseudomonadati</taxon>
        <taxon>Pseudomonadota</taxon>
        <taxon>Alphaproteobacteria</taxon>
        <taxon>Rhodobacterales</taxon>
        <taxon>Paracoccaceae</taxon>
        <taxon>Phaeovulum</taxon>
    </lineage>
</organism>
<accession>A0A2T4JAF0</accession>
<reference evidence="3 4" key="1">
    <citation type="submission" date="2018-03" db="EMBL/GenBank/DDBJ databases">
        <title>Rhodobacter veldkampii.</title>
        <authorList>
            <person name="Meyer T.E."/>
            <person name="Miller S."/>
            <person name="Lodha T."/>
            <person name="Gandham S."/>
            <person name="Chintalapati S."/>
            <person name="Chintalapati V.R."/>
        </authorList>
    </citation>
    <scope>NUCLEOTIDE SEQUENCE [LARGE SCALE GENOMIC DNA]</scope>
    <source>
        <strain evidence="3 4">DSM 11550</strain>
    </source>
</reference>
<dbReference type="EMBL" id="PZKF01000053">
    <property type="protein sequence ID" value="PTE14886.1"/>
    <property type="molecule type" value="Genomic_DNA"/>
</dbReference>
<feature type="transmembrane region" description="Helical" evidence="1">
    <location>
        <begin position="49"/>
        <end position="69"/>
    </location>
</feature>
<evidence type="ECO:0000313" key="4">
    <source>
        <dbReference type="Proteomes" id="UP000241899"/>
    </source>
</evidence>
<feature type="transmembrane region" description="Helical" evidence="1">
    <location>
        <begin position="187"/>
        <end position="207"/>
    </location>
</feature>
<proteinExistence type="predicted"/>
<comment type="caution">
    <text evidence="3">The sequence shown here is derived from an EMBL/GenBank/DDBJ whole genome shotgun (WGS) entry which is preliminary data.</text>
</comment>
<evidence type="ECO:0000256" key="1">
    <source>
        <dbReference type="SAM" id="Phobius"/>
    </source>
</evidence>
<feature type="chain" id="PRO_5015536147" description="Tryptophan-rich sensory protein" evidence="2">
    <location>
        <begin position="18"/>
        <end position="241"/>
    </location>
</feature>
<dbReference type="OrthoDB" id="5189031at2"/>
<dbReference type="PANTHER" id="PTHR33802">
    <property type="entry name" value="SI:CH211-161H7.5-RELATED"/>
    <property type="match status" value="1"/>
</dbReference>
<sequence length="241" mass="25028">MSYLRASLPLLAALAFAASPLTTNGFRGFAPNQFPIPQIDPPVQPAGYAFAIWGAIYLWLIAGAAYGLIRRADDPDWQPMRPALTLSMVLGAGWIPVAQISPVWATAMIWAMLASAVWALRRAGQADHWWLRAPVALYAGWLTAASCVAVGLLLAGHGVMGAQAAALTALALALAVALGVQSLRPDAPTYAIAVIWALAGVVVANLAPLNGPVVGGCAVGMAVVLLRAARARRPLAPARAT</sequence>
<feature type="transmembrane region" description="Helical" evidence="1">
    <location>
        <begin position="135"/>
        <end position="155"/>
    </location>
</feature>
<evidence type="ECO:0000256" key="2">
    <source>
        <dbReference type="SAM" id="SignalP"/>
    </source>
</evidence>
<keyword evidence="1" id="KW-0812">Transmembrane</keyword>
<protein>
    <recommendedName>
        <fullName evidence="5">Tryptophan-rich sensory protein</fullName>
    </recommendedName>
</protein>
<gene>
    <name evidence="3" type="ORF">C5F46_14495</name>
</gene>
<dbReference type="Proteomes" id="UP000241899">
    <property type="component" value="Unassembled WGS sequence"/>
</dbReference>
<evidence type="ECO:0008006" key="5">
    <source>
        <dbReference type="Google" id="ProtNLM"/>
    </source>
</evidence>
<feature type="transmembrane region" description="Helical" evidence="1">
    <location>
        <begin position="161"/>
        <end position="180"/>
    </location>
</feature>
<dbReference type="RefSeq" id="WP_107326050.1">
    <property type="nucleotide sequence ID" value="NZ_NHSP01000037.1"/>
</dbReference>
<feature type="signal peptide" evidence="2">
    <location>
        <begin position="1"/>
        <end position="17"/>
    </location>
</feature>
<dbReference type="PANTHER" id="PTHR33802:SF1">
    <property type="entry name" value="XK-RELATED PROTEIN"/>
    <property type="match status" value="1"/>
</dbReference>
<evidence type="ECO:0000313" key="3">
    <source>
        <dbReference type="EMBL" id="PTE14886.1"/>
    </source>
</evidence>
<keyword evidence="1" id="KW-1133">Transmembrane helix</keyword>
<keyword evidence="1" id="KW-0472">Membrane</keyword>
<dbReference type="AlphaFoldDB" id="A0A2T4JAF0"/>
<name>A0A2T4JAF0_9RHOB</name>
<keyword evidence="4" id="KW-1185">Reference proteome</keyword>
<keyword evidence="2" id="KW-0732">Signal</keyword>